<reference evidence="1" key="1">
    <citation type="submission" date="2018-10" db="EMBL/GenBank/DDBJ databases">
        <authorList>
            <person name="Plewniak F."/>
        </authorList>
    </citation>
    <scope>NUCLEOTIDE SEQUENCE</scope>
</reference>
<sequence length="66" mass="7587">MGVVRTDYEPDPPVRLCMDCRFYIERRDLCWIPAPHKPEKASDARADPLSCGPDAVNWEDMHAREG</sequence>
<proteinExistence type="predicted"/>
<accession>A0A3P3ZPZ0</accession>
<dbReference type="AlphaFoldDB" id="A0A3P3ZPZ0"/>
<name>A0A3P3ZPZ0_9ZZZZ</name>
<dbReference type="EMBL" id="UOYP01000363">
    <property type="protein sequence ID" value="VAY88870.1"/>
    <property type="molecule type" value="Genomic_DNA"/>
</dbReference>
<protein>
    <submittedName>
        <fullName evidence="1">Uncharacterized protein</fullName>
    </submittedName>
</protein>
<evidence type="ECO:0000313" key="1">
    <source>
        <dbReference type="EMBL" id="VAY88870.1"/>
    </source>
</evidence>
<organism evidence="1">
    <name type="scientific">mine drainage metagenome</name>
    <dbReference type="NCBI Taxonomy" id="410659"/>
    <lineage>
        <taxon>unclassified sequences</taxon>
        <taxon>metagenomes</taxon>
        <taxon>ecological metagenomes</taxon>
    </lineage>
</organism>
<gene>
    <name evidence="1" type="ORF">CARN8_4250002</name>
</gene>